<sequence>MNIYWFLFIAFLILAVQGWIYRRWSLSQLQYSRKFSTPTCYRGDEILILETISNRKLLPLPWLLLQSQFHTALQFQHQSNLDISKGQFYQNHKSIFSLMPYTQIVRKHRIICSKRGSYRLNTVSLTCGDAFGISKTYKTLPLDGQLLVFPKPIPMDEVPLPSRSWQGEVIVRRWILDDPFTVAGAREYRYGDTLNGINWKATARNGMLQVHNRERTADHRVVIMVNFDLNESVQTQISDPDTIEKALSYAITIADWVISQGMEIGFACNGYSEDAPKEPVFVEPRGGHEALNELNYVMAKLVIAQSLGFEQFMANIIRNQIVDTDIVLISAYISNEIQLHIEHLQATGNIVTIVELQPDALKSEVAN</sequence>
<dbReference type="OrthoDB" id="9789943at2"/>
<dbReference type="Proteomes" id="UP000426246">
    <property type="component" value="Chromosome"/>
</dbReference>
<proteinExistence type="predicted"/>
<protein>
    <submittedName>
        <fullName evidence="2">DUF58 domain-containing protein</fullName>
    </submittedName>
</protein>
<dbReference type="KEGG" id="ppsc:EHS13_27030"/>
<evidence type="ECO:0000259" key="1">
    <source>
        <dbReference type="Pfam" id="PF01882"/>
    </source>
</evidence>
<dbReference type="AlphaFoldDB" id="A0A6B8RR01"/>
<name>A0A6B8RR01_9BACL</name>
<feature type="domain" description="DUF58" evidence="1">
    <location>
        <begin position="185"/>
        <end position="271"/>
    </location>
</feature>
<dbReference type="EMBL" id="CP034235">
    <property type="protein sequence ID" value="QGQ98277.1"/>
    <property type="molecule type" value="Genomic_DNA"/>
</dbReference>
<accession>A0A6B8RR01</accession>
<reference evidence="3" key="1">
    <citation type="submission" date="2018-11" db="EMBL/GenBank/DDBJ databases">
        <title>Complete genome sequence of Paenibacillus sp. ML311-T8.</title>
        <authorList>
            <person name="Nam Y.-D."/>
            <person name="Kang J."/>
            <person name="Chung W.-H."/>
            <person name="Park Y.S."/>
        </authorList>
    </citation>
    <scope>NUCLEOTIDE SEQUENCE [LARGE SCALE GENOMIC DNA]</scope>
    <source>
        <strain evidence="3">ML311-T8</strain>
    </source>
</reference>
<dbReference type="InterPro" id="IPR002881">
    <property type="entry name" value="DUF58"/>
</dbReference>
<evidence type="ECO:0000313" key="2">
    <source>
        <dbReference type="EMBL" id="QGQ98277.1"/>
    </source>
</evidence>
<gene>
    <name evidence="2" type="ORF">EHS13_27030</name>
</gene>
<dbReference type="RefSeq" id="WP_155703379.1">
    <property type="nucleotide sequence ID" value="NZ_CP034235.1"/>
</dbReference>
<dbReference type="PANTHER" id="PTHR34351:SF2">
    <property type="entry name" value="DUF58 DOMAIN-CONTAINING PROTEIN"/>
    <property type="match status" value="1"/>
</dbReference>
<dbReference type="PANTHER" id="PTHR34351">
    <property type="entry name" value="SLR1927 PROTEIN-RELATED"/>
    <property type="match status" value="1"/>
</dbReference>
<organism evidence="2 3">
    <name type="scientific">Paenibacillus psychroresistens</name>
    <dbReference type="NCBI Taxonomy" id="1778678"/>
    <lineage>
        <taxon>Bacteria</taxon>
        <taxon>Bacillati</taxon>
        <taxon>Bacillota</taxon>
        <taxon>Bacilli</taxon>
        <taxon>Bacillales</taxon>
        <taxon>Paenibacillaceae</taxon>
        <taxon>Paenibacillus</taxon>
    </lineage>
</organism>
<keyword evidence="3" id="KW-1185">Reference proteome</keyword>
<dbReference type="Pfam" id="PF01882">
    <property type="entry name" value="DUF58"/>
    <property type="match status" value="1"/>
</dbReference>
<evidence type="ECO:0000313" key="3">
    <source>
        <dbReference type="Proteomes" id="UP000426246"/>
    </source>
</evidence>